<sequence>MLEFVARKPAEGMSFKSLGEPSAVSKRLLLASIGKLVQDLDSVKNKFEHLDYERCGVGMCKERRYVAGRIDEAAEWVARFLGDVDAALKDDLNV</sequence>
<protein>
    <submittedName>
        <fullName evidence="1">Uncharacterized protein</fullName>
    </submittedName>
</protein>
<accession>A0AAW6HW86</accession>
<evidence type="ECO:0000313" key="1">
    <source>
        <dbReference type="EMBL" id="MDC6408258.1"/>
    </source>
</evidence>
<reference evidence="1" key="1">
    <citation type="submission" date="2021-11" db="EMBL/GenBank/DDBJ databases">
        <authorList>
            <person name="Denance N."/>
            <person name="Briand M."/>
            <person name="Dupas E."/>
            <person name="Durand K."/>
            <person name="Legendre B."/>
            <person name="Cunty A."/>
            <person name="Donnadieu C."/>
            <person name="Lopez Roques C."/>
            <person name="Cesbron S."/>
            <person name="Jacques M.A."/>
        </authorList>
    </citation>
    <scope>NUCLEOTIDE SEQUENCE</scope>
    <source>
        <strain evidence="1">CFBP8070</strain>
    </source>
</reference>
<proteinExistence type="predicted"/>
<reference evidence="1" key="2">
    <citation type="journal article" date="2023" name="Commun. Biol.">
        <title>Suspicions of two bridgehead invasions of Xylella fastidiosa subsp. multiplex in France.</title>
        <authorList>
            <person name="Dupas E."/>
            <person name="Durand K."/>
            <person name="Rieux A."/>
            <person name="Briand M."/>
            <person name="Pruvost O."/>
            <person name="Cunty A."/>
            <person name="Denance N."/>
            <person name="Donnadieu C."/>
            <person name="Legendre B."/>
            <person name="Lopez-Roques C."/>
            <person name="Cesbron S."/>
            <person name="Ravigne V."/>
            <person name="Jacques M.A."/>
        </authorList>
    </citation>
    <scope>NUCLEOTIDE SEQUENCE</scope>
    <source>
        <strain evidence="1">CFBP8070</strain>
    </source>
</reference>
<dbReference type="EMBL" id="JAJKGN010000001">
    <property type="protein sequence ID" value="MDC6408258.1"/>
    <property type="molecule type" value="Genomic_DNA"/>
</dbReference>
<comment type="caution">
    <text evidence="1">The sequence shown here is derived from an EMBL/GenBank/DDBJ whole genome shotgun (WGS) entry which is preliminary data.</text>
</comment>
<name>A0AAW6HW86_XYLFS</name>
<dbReference type="AlphaFoldDB" id="A0AAW6HW86"/>
<gene>
    <name evidence="1" type="ORF">LOK82_06300</name>
</gene>
<evidence type="ECO:0000313" key="2">
    <source>
        <dbReference type="Proteomes" id="UP001220702"/>
    </source>
</evidence>
<organism evidence="1 2">
    <name type="scientific">Xylella fastidiosa subsp. multiplex</name>
    <dbReference type="NCBI Taxonomy" id="644357"/>
    <lineage>
        <taxon>Bacteria</taxon>
        <taxon>Pseudomonadati</taxon>
        <taxon>Pseudomonadota</taxon>
        <taxon>Gammaproteobacteria</taxon>
        <taxon>Lysobacterales</taxon>
        <taxon>Lysobacteraceae</taxon>
        <taxon>Xylella</taxon>
    </lineage>
</organism>
<dbReference type="Proteomes" id="UP001220702">
    <property type="component" value="Unassembled WGS sequence"/>
</dbReference>
<dbReference type="RefSeq" id="WP_154415061.1">
    <property type="nucleotide sequence ID" value="NZ_CP136975.1"/>
</dbReference>